<evidence type="ECO:0000313" key="2">
    <source>
        <dbReference type="EMBL" id="KAK3358228.1"/>
    </source>
</evidence>
<accession>A0AAJ0MH66</accession>
<proteinExistence type="predicted"/>
<dbReference type="AlphaFoldDB" id="A0AAJ0MH66"/>
<comment type="caution">
    <text evidence="2">The sequence shown here is derived from an EMBL/GenBank/DDBJ whole genome shotgun (WGS) entry which is preliminary data.</text>
</comment>
<evidence type="ECO:0000256" key="1">
    <source>
        <dbReference type="SAM" id="SignalP"/>
    </source>
</evidence>
<keyword evidence="1" id="KW-0732">Signal</keyword>
<dbReference type="Proteomes" id="UP001275084">
    <property type="component" value="Unassembled WGS sequence"/>
</dbReference>
<protein>
    <submittedName>
        <fullName evidence="2">Uncharacterized protein</fullName>
    </submittedName>
</protein>
<evidence type="ECO:0000313" key="3">
    <source>
        <dbReference type="Proteomes" id="UP001275084"/>
    </source>
</evidence>
<feature type="chain" id="PRO_5042519829" evidence="1">
    <location>
        <begin position="26"/>
        <end position="143"/>
    </location>
</feature>
<keyword evidence="3" id="KW-1185">Reference proteome</keyword>
<dbReference type="EMBL" id="JAUIQD010000003">
    <property type="protein sequence ID" value="KAK3358228.1"/>
    <property type="molecule type" value="Genomic_DNA"/>
</dbReference>
<organism evidence="2 3">
    <name type="scientific">Lasiosphaeria hispida</name>
    <dbReference type="NCBI Taxonomy" id="260671"/>
    <lineage>
        <taxon>Eukaryota</taxon>
        <taxon>Fungi</taxon>
        <taxon>Dikarya</taxon>
        <taxon>Ascomycota</taxon>
        <taxon>Pezizomycotina</taxon>
        <taxon>Sordariomycetes</taxon>
        <taxon>Sordariomycetidae</taxon>
        <taxon>Sordariales</taxon>
        <taxon>Lasiosphaeriaceae</taxon>
        <taxon>Lasiosphaeria</taxon>
    </lineage>
</organism>
<sequence>MKLFSPVNIIGLGTFAARLLLPTSAAPLDPVTPRPGLLTIIVFYQAEHCAKTPPYWMLSTGVESWDALLKVKNCQAIIPAWGNITSIMPGYLSEACTVTAYTDTACTENAVTPAFEECATTAKGPWKSFAIRGCAEVADRAGE</sequence>
<reference evidence="2" key="1">
    <citation type="journal article" date="2023" name="Mol. Phylogenet. Evol.">
        <title>Genome-scale phylogeny and comparative genomics of the fungal order Sordariales.</title>
        <authorList>
            <person name="Hensen N."/>
            <person name="Bonometti L."/>
            <person name="Westerberg I."/>
            <person name="Brannstrom I.O."/>
            <person name="Guillou S."/>
            <person name="Cros-Aarteil S."/>
            <person name="Calhoun S."/>
            <person name="Haridas S."/>
            <person name="Kuo A."/>
            <person name="Mondo S."/>
            <person name="Pangilinan J."/>
            <person name="Riley R."/>
            <person name="LaButti K."/>
            <person name="Andreopoulos B."/>
            <person name="Lipzen A."/>
            <person name="Chen C."/>
            <person name="Yan M."/>
            <person name="Daum C."/>
            <person name="Ng V."/>
            <person name="Clum A."/>
            <person name="Steindorff A."/>
            <person name="Ohm R.A."/>
            <person name="Martin F."/>
            <person name="Silar P."/>
            <person name="Natvig D.O."/>
            <person name="Lalanne C."/>
            <person name="Gautier V."/>
            <person name="Ament-Velasquez S.L."/>
            <person name="Kruys A."/>
            <person name="Hutchinson M.I."/>
            <person name="Powell A.J."/>
            <person name="Barry K."/>
            <person name="Miller A.N."/>
            <person name="Grigoriev I.V."/>
            <person name="Debuchy R."/>
            <person name="Gladieux P."/>
            <person name="Hiltunen Thoren M."/>
            <person name="Johannesson H."/>
        </authorList>
    </citation>
    <scope>NUCLEOTIDE SEQUENCE</scope>
    <source>
        <strain evidence="2">CBS 955.72</strain>
    </source>
</reference>
<reference evidence="2" key="2">
    <citation type="submission" date="2023-06" db="EMBL/GenBank/DDBJ databases">
        <authorList>
            <consortium name="Lawrence Berkeley National Laboratory"/>
            <person name="Haridas S."/>
            <person name="Hensen N."/>
            <person name="Bonometti L."/>
            <person name="Westerberg I."/>
            <person name="Brannstrom I.O."/>
            <person name="Guillou S."/>
            <person name="Cros-Aarteil S."/>
            <person name="Calhoun S."/>
            <person name="Kuo A."/>
            <person name="Mondo S."/>
            <person name="Pangilinan J."/>
            <person name="Riley R."/>
            <person name="Labutti K."/>
            <person name="Andreopoulos B."/>
            <person name="Lipzen A."/>
            <person name="Chen C."/>
            <person name="Yanf M."/>
            <person name="Daum C."/>
            <person name="Ng V."/>
            <person name="Clum A."/>
            <person name="Steindorff A."/>
            <person name="Ohm R."/>
            <person name="Martin F."/>
            <person name="Silar P."/>
            <person name="Natvig D."/>
            <person name="Lalanne C."/>
            <person name="Gautier V."/>
            <person name="Ament-Velasquez S.L."/>
            <person name="Kruys A."/>
            <person name="Hutchinson M.I."/>
            <person name="Powell A.J."/>
            <person name="Barry K."/>
            <person name="Miller A.N."/>
            <person name="Grigoriev I.V."/>
            <person name="Debuchy R."/>
            <person name="Gladieux P."/>
            <person name="Thoren M.H."/>
            <person name="Johannesson H."/>
        </authorList>
    </citation>
    <scope>NUCLEOTIDE SEQUENCE</scope>
    <source>
        <strain evidence="2">CBS 955.72</strain>
    </source>
</reference>
<gene>
    <name evidence="2" type="ORF">B0T25DRAFT_541204</name>
</gene>
<name>A0AAJ0MH66_9PEZI</name>
<feature type="signal peptide" evidence="1">
    <location>
        <begin position="1"/>
        <end position="25"/>
    </location>
</feature>